<evidence type="ECO:0000256" key="1">
    <source>
        <dbReference type="ARBA" id="ARBA00022679"/>
    </source>
</evidence>
<dbReference type="PROSITE" id="PS51186">
    <property type="entry name" value="GNAT"/>
    <property type="match status" value="1"/>
</dbReference>
<name>A0A7X3SHY4_9FIRM</name>
<dbReference type="Proteomes" id="UP000460412">
    <property type="component" value="Unassembled WGS sequence"/>
</dbReference>
<reference evidence="5 6" key="1">
    <citation type="submission" date="2019-12" db="EMBL/GenBank/DDBJ databases">
        <title>Sporaefaciens musculi gen. nov., sp. nov., a novel bacterium isolated from the caecum of an obese mouse.</title>
        <authorList>
            <person name="Rasmussen T.S."/>
            <person name="Streidl T."/>
            <person name="Hitch T.C.A."/>
            <person name="Wortmann E."/>
            <person name="Deptula P."/>
            <person name="Hansen M."/>
            <person name="Nielsen D.S."/>
            <person name="Clavel T."/>
            <person name="Vogensen F.K."/>
        </authorList>
    </citation>
    <scope>NUCLEOTIDE SEQUENCE [LARGE SCALE GENOMIC DNA]</scope>
    <source>
        <strain evidence="5 6">WCA-9-b2</strain>
    </source>
</reference>
<evidence type="ECO:0000313" key="5">
    <source>
        <dbReference type="EMBL" id="MXP74859.1"/>
    </source>
</evidence>
<keyword evidence="6" id="KW-1185">Reference proteome</keyword>
<dbReference type="InterPro" id="IPR000182">
    <property type="entry name" value="GNAT_dom"/>
</dbReference>
<comment type="similarity">
    <text evidence="3">Belongs to the acetyltransferase family. RimJ subfamily.</text>
</comment>
<accession>A0A7X3SHY4</accession>
<dbReference type="PANTHER" id="PTHR43792">
    <property type="entry name" value="GNAT FAMILY, PUTATIVE (AFU_ORTHOLOGUE AFUA_3G00765)-RELATED-RELATED"/>
    <property type="match status" value="1"/>
</dbReference>
<proteinExistence type="inferred from homology"/>
<evidence type="ECO:0000259" key="4">
    <source>
        <dbReference type="PROSITE" id="PS51186"/>
    </source>
</evidence>
<gene>
    <name evidence="5" type="ORF">GN277_05510</name>
</gene>
<sequence>MKIELREWSMDDKESMANICNSVERDYLSNRLPCPYTIEDAKWWLNMASKQEGKEGVFRSIMADGEIVGNISVEKKSDVYEKDGEIGYFLATESWSKGIMTEAVRQICEIAFEKLDIIRITGLIYEPNVASRRVLEKNGFELEGVMKRAVVKGEKVYDLCIYGKLK</sequence>
<dbReference type="PANTHER" id="PTHR43792:SF8">
    <property type="entry name" value="[RIBOSOMAL PROTEIN US5]-ALANINE N-ACETYLTRANSFERASE"/>
    <property type="match status" value="1"/>
</dbReference>
<evidence type="ECO:0000256" key="2">
    <source>
        <dbReference type="ARBA" id="ARBA00023315"/>
    </source>
</evidence>
<dbReference type="AlphaFoldDB" id="A0A7X3SHY4"/>
<organism evidence="5 6">
    <name type="scientific">Sporofaciens musculi</name>
    <dbReference type="NCBI Taxonomy" id="2681861"/>
    <lineage>
        <taxon>Bacteria</taxon>
        <taxon>Bacillati</taxon>
        <taxon>Bacillota</taxon>
        <taxon>Clostridia</taxon>
        <taxon>Lachnospirales</taxon>
        <taxon>Lachnospiraceae</taxon>
        <taxon>Sporofaciens</taxon>
    </lineage>
</organism>
<evidence type="ECO:0000313" key="6">
    <source>
        <dbReference type="Proteomes" id="UP000460412"/>
    </source>
</evidence>
<protein>
    <submittedName>
        <fullName evidence="5">GNAT family N-acetyltransferase</fullName>
    </submittedName>
</protein>
<keyword evidence="2" id="KW-0012">Acyltransferase</keyword>
<dbReference type="GO" id="GO:0016747">
    <property type="term" value="F:acyltransferase activity, transferring groups other than amino-acyl groups"/>
    <property type="evidence" value="ECO:0007669"/>
    <property type="project" value="InterPro"/>
</dbReference>
<dbReference type="Pfam" id="PF13302">
    <property type="entry name" value="Acetyltransf_3"/>
    <property type="match status" value="1"/>
</dbReference>
<dbReference type="InterPro" id="IPR051531">
    <property type="entry name" value="N-acetyltransferase"/>
</dbReference>
<dbReference type="EMBL" id="WUQX01000001">
    <property type="protein sequence ID" value="MXP74859.1"/>
    <property type="molecule type" value="Genomic_DNA"/>
</dbReference>
<dbReference type="SUPFAM" id="SSF55729">
    <property type="entry name" value="Acyl-CoA N-acyltransferases (Nat)"/>
    <property type="match status" value="1"/>
</dbReference>
<comment type="caution">
    <text evidence="5">The sequence shown here is derived from an EMBL/GenBank/DDBJ whole genome shotgun (WGS) entry which is preliminary data.</text>
</comment>
<feature type="domain" description="N-acetyltransferase" evidence="4">
    <location>
        <begin position="3"/>
        <end position="163"/>
    </location>
</feature>
<keyword evidence="1 5" id="KW-0808">Transferase</keyword>
<dbReference type="Gene3D" id="3.40.630.30">
    <property type="match status" value="1"/>
</dbReference>
<evidence type="ECO:0000256" key="3">
    <source>
        <dbReference type="ARBA" id="ARBA00038502"/>
    </source>
</evidence>
<dbReference type="RefSeq" id="WP_159750190.1">
    <property type="nucleotide sequence ID" value="NZ_CASSPE010000005.1"/>
</dbReference>
<dbReference type="InterPro" id="IPR016181">
    <property type="entry name" value="Acyl_CoA_acyltransferase"/>
</dbReference>